<evidence type="ECO:0000313" key="2">
    <source>
        <dbReference type="Proteomes" id="UP000323000"/>
    </source>
</evidence>
<dbReference type="Pfam" id="PF01116">
    <property type="entry name" value="F_bP_aldolase"/>
    <property type="match status" value="2"/>
</dbReference>
<name>A0A5C7H1W1_9ROSI</name>
<accession>A0A5C7H1W1</accession>
<dbReference type="PANTHER" id="PTHR30304:SF0">
    <property type="entry name" value="D-TAGATOSE-1,6-BISPHOSPHATE ALDOLASE SUBUNIT GATY-RELATED"/>
    <property type="match status" value="1"/>
</dbReference>
<dbReference type="EMBL" id="VAHF01000011">
    <property type="protein sequence ID" value="TXG50968.1"/>
    <property type="molecule type" value="Genomic_DNA"/>
</dbReference>
<dbReference type="OrthoDB" id="1672696at2759"/>
<dbReference type="GO" id="GO:0008270">
    <property type="term" value="F:zinc ion binding"/>
    <property type="evidence" value="ECO:0007669"/>
    <property type="project" value="InterPro"/>
</dbReference>
<dbReference type="SUPFAM" id="SSF51569">
    <property type="entry name" value="Aldolase"/>
    <property type="match status" value="1"/>
</dbReference>
<dbReference type="Gene3D" id="3.20.20.70">
    <property type="entry name" value="Aldolase class I"/>
    <property type="match status" value="3"/>
</dbReference>
<keyword evidence="2" id="KW-1185">Reference proteome</keyword>
<dbReference type="InterPro" id="IPR050246">
    <property type="entry name" value="Class_II_FBP_aldolase"/>
</dbReference>
<dbReference type="InterPro" id="IPR000771">
    <property type="entry name" value="FBA_II"/>
</dbReference>
<dbReference type="GO" id="GO:0005975">
    <property type="term" value="P:carbohydrate metabolic process"/>
    <property type="evidence" value="ECO:0007669"/>
    <property type="project" value="InterPro"/>
</dbReference>
<reference evidence="2" key="1">
    <citation type="journal article" date="2019" name="Gigascience">
        <title>De novo genome assembly of the endangered Acer yangbiense, a plant species with extremely small populations endemic to Yunnan Province, China.</title>
        <authorList>
            <person name="Yang J."/>
            <person name="Wariss H.M."/>
            <person name="Tao L."/>
            <person name="Zhang R."/>
            <person name="Yun Q."/>
            <person name="Hollingsworth P."/>
            <person name="Dao Z."/>
            <person name="Luo G."/>
            <person name="Guo H."/>
            <person name="Ma Y."/>
            <person name="Sun W."/>
        </authorList>
    </citation>
    <scope>NUCLEOTIDE SEQUENCE [LARGE SCALE GENOMIC DNA]</scope>
    <source>
        <strain evidence="2">cv. Malutang</strain>
    </source>
</reference>
<dbReference type="InterPro" id="IPR025886">
    <property type="entry name" value="PP2-like"/>
</dbReference>
<organism evidence="1 2">
    <name type="scientific">Acer yangbiense</name>
    <dbReference type="NCBI Taxonomy" id="1000413"/>
    <lineage>
        <taxon>Eukaryota</taxon>
        <taxon>Viridiplantae</taxon>
        <taxon>Streptophyta</taxon>
        <taxon>Embryophyta</taxon>
        <taxon>Tracheophyta</taxon>
        <taxon>Spermatophyta</taxon>
        <taxon>Magnoliopsida</taxon>
        <taxon>eudicotyledons</taxon>
        <taxon>Gunneridae</taxon>
        <taxon>Pentapetalae</taxon>
        <taxon>rosids</taxon>
        <taxon>malvids</taxon>
        <taxon>Sapindales</taxon>
        <taxon>Sapindaceae</taxon>
        <taxon>Hippocastanoideae</taxon>
        <taxon>Acereae</taxon>
        <taxon>Acer</taxon>
    </lineage>
</organism>
<protein>
    <submittedName>
        <fullName evidence="1">Uncharacterized protein</fullName>
    </submittedName>
</protein>
<dbReference type="GO" id="GO:0016832">
    <property type="term" value="F:aldehyde-lyase activity"/>
    <property type="evidence" value="ECO:0007669"/>
    <property type="project" value="InterPro"/>
</dbReference>
<evidence type="ECO:0000313" key="1">
    <source>
        <dbReference type="EMBL" id="TXG50968.1"/>
    </source>
</evidence>
<dbReference type="Proteomes" id="UP000323000">
    <property type="component" value="Chromosome 11"/>
</dbReference>
<sequence>MLATVTHLHIHPLGLSSTKEFLLNAEKGEYAVGAFNVYNMEGVEAVVAAAEEEHSPAILQVPITVHFGHGTSKPELMEALELGFDSVMVDGSHLSFKDNILYTKYISSLAHSKEFIDETGIDALAVCIGNVHGKYPPSGPNLRLDLLKDLHTLCSKNGVIVVLHEASGLSKGLVKVRKAYRESLSSPKKDLVHVMASAKEAMKAVVAEKMHLLVQLEKHALAMPAAWLVCQLPSDPLPIPMSFGTASCLLIPHCPRRISTSASVTISFTMATWELNIGDGYPWNWFSTDEAHCRFPMPDCSGKISTSHLSPMTTYVAYLVFAQHRMIHGTGAPIKATVGLVGSNNVQNRTFHFPWGFPRKQQDGYDDDCVPKERADGWFESELGEFFNRGDEDNELLMTISECEDALLIQGIEIRPKKR</sequence>
<proteinExistence type="predicted"/>
<dbReference type="PANTHER" id="PTHR30304">
    <property type="entry name" value="D-TAGATOSE-1,6-BISPHOSPHATE ALDOLASE"/>
    <property type="match status" value="1"/>
</dbReference>
<dbReference type="AlphaFoldDB" id="A0A5C7H1W1"/>
<dbReference type="Pfam" id="PF14299">
    <property type="entry name" value="PP2"/>
    <property type="match status" value="1"/>
</dbReference>
<gene>
    <name evidence="1" type="ORF">EZV62_023492</name>
</gene>
<dbReference type="InterPro" id="IPR013785">
    <property type="entry name" value="Aldolase_TIM"/>
</dbReference>
<comment type="caution">
    <text evidence="1">The sequence shown here is derived from an EMBL/GenBank/DDBJ whole genome shotgun (WGS) entry which is preliminary data.</text>
</comment>